<dbReference type="GO" id="GO:0005737">
    <property type="term" value="C:cytoplasm"/>
    <property type="evidence" value="ECO:0007669"/>
    <property type="project" value="UniProtKB-SubCell"/>
</dbReference>
<dbReference type="Pfam" id="PF04683">
    <property type="entry name" value="Rpn13_ADRM1_Pru"/>
    <property type="match status" value="1"/>
</dbReference>
<dbReference type="Gene3D" id="3.50.50.60">
    <property type="entry name" value="FAD/NAD(P)-binding domain"/>
    <property type="match status" value="1"/>
</dbReference>
<dbReference type="GO" id="GO:0016116">
    <property type="term" value="P:carotenoid metabolic process"/>
    <property type="evidence" value="ECO:0007669"/>
    <property type="project" value="InterPro"/>
</dbReference>
<feature type="coiled-coil region" evidence="5">
    <location>
        <begin position="375"/>
        <end position="423"/>
    </location>
</feature>
<evidence type="ECO:0000256" key="4">
    <source>
        <dbReference type="ARBA" id="ARBA00023242"/>
    </source>
</evidence>
<dbReference type="GO" id="GO:0016491">
    <property type="term" value="F:oxidoreductase activity"/>
    <property type="evidence" value="ECO:0007669"/>
    <property type="project" value="InterPro"/>
</dbReference>
<keyword evidence="5" id="KW-0175">Coiled coil</keyword>
<keyword evidence="3" id="KW-0963">Cytoplasm</keyword>
<evidence type="ECO:0000256" key="5">
    <source>
        <dbReference type="SAM" id="Coils"/>
    </source>
</evidence>
<dbReference type="InterPro" id="IPR045892">
    <property type="entry name" value="CrtISO-like"/>
</dbReference>
<dbReference type="EMBL" id="LSRX01000790">
    <property type="protein sequence ID" value="OLP88861.1"/>
    <property type="molecule type" value="Genomic_DNA"/>
</dbReference>
<evidence type="ECO:0000313" key="8">
    <source>
        <dbReference type="Proteomes" id="UP000186817"/>
    </source>
</evidence>
<sequence>MGDLHADNGTSDPPDTAERLDEPKSPKSPEAGYTKGDLKRSLLHKVAQLTRVVNHLNSKSDEQELEHRSFSEEVEVKIEKLHEDAAQAMRAEASKLEELASKTCLQDSSARLESLFGQQRAELAAEIRALKTMACGNQACVTARADSDLCVSIQHVRDISQRVRQSLDAYRATLRRRAAEMEQRNEVLRQDRAVELQGVERDFQQRLDELAGSLRREADHVKQSTEQQLLHMKRMHEAETSSWQMQVLQRRHERIQRLEQEFSDERRMREQSATNLDYELMQQRKDLLDFKASYRLVDQQVEAMRVTLEEMRQRVRTAQADADTAREEASQAEIDTQALAKEIALLEVRRRAAGIPAGVVVPPSKSPAPRPPRPLNGLTDELRESIANAKQLEAEMAQADAYLGDLEDELAEKDKTVEILEVETEEDCEWVTYPGWRMVTPDGDFEFKVGNEAHWEEVVARFGAKTAVQEWRDLMTIAKPLGEISKSIPAAALRGDLGAVRTLRRFLPRLPALLLNGPKFQAPFSDLLRDAGVQDSFLKRWMDYICFVLQALPADTHPSAPVAYMISDMYEPGAFLDYPKGGMGALIGALERGVVKHEGRIRYNAHVKEIVASQGKVTGIKLRSGEQIRAREAVISNASVWDTVKMLPEGTDWPMPKPAECGSFMHLHLGLKAEGLPGDMPLHYSVIRDWKEPIDATGNVVIISVPSVVNPRLAPAGRHCLHAYLAATEPWELWQGMQRGTSEYEAFKRERAKPLFEAVERALPGACESIELELIGSPLTHARFNRRHRGTYGPFMPSSAGMLPGPSTPVDGLLCCGDSTFPGIGVPAAVASGCAAANALLSVEEHLEAFGRAIDPHGTRCHADTMKMPIWACCPVLLHFLLSEIHVQNRTAKKVGSAPPEPISVEMAMFQVPTRPAGHVHVEFRAGRMDWDGRMVTADKRKGKILLYTSEEDQLTHFQWMDRNKNEVVTDLIVINDAYMEKVQKCTSGRAYILRFTSSDKKMFFWMQEPSEEKDEENIKKFNEAIGATIPDKDKAEKKPAEDAAPAAGDSGGDAGAAAPGPA</sequence>
<dbReference type="InterPro" id="IPR036188">
    <property type="entry name" value="FAD/NAD-bd_sf"/>
</dbReference>
<dbReference type="GO" id="GO:0005634">
    <property type="term" value="C:nucleus"/>
    <property type="evidence" value="ECO:0007669"/>
    <property type="project" value="UniProtKB-SubCell"/>
</dbReference>
<evidence type="ECO:0000256" key="6">
    <source>
        <dbReference type="SAM" id="MobiDB-lite"/>
    </source>
</evidence>
<protein>
    <submittedName>
        <fullName evidence="7">Prolycopene isomerase, chloroplastic</fullName>
    </submittedName>
</protein>
<dbReference type="SUPFAM" id="SSF51905">
    <property type="entry name" value="FAD/NAD(P)-binding domain"/>
    <property type="match status" value="1"/>
</dbReference>
<dbReference type="PANTHER" id="PTHR46313:SF3">
    <property type="entry name" value="PROLYCOPENE ISOMERASE, CHLOROPLASTIC"/>
    <property type="match status" value="1"/>
</dbReference>
<feature type="compositionally biased region" description="Basic and acidic residues" evidence="6">
    <location>
        <begin position="1031"/>
        <end position="1042"/>
    </location>
</feature>
<dbReference type="Pfam" id="PF01593">
    <property type="entry name" value="Amino_oxidase"/>
    <property type="match status" value="1"/>
</dbReference>
<dbReference type="InterPro" id="IPR038633">
    <property type="entry name" value="Rpn13/ADRM1_Pru_sf"/>
</dbReference>
<keyword evidence="7" id="KW-0413">Isomerase</keyword>
<gene>
    <name evidence="7" type="primary">CRTISO</name>
    <name evidence="7" type="ORF">AK812_SmicGene29716</name>
</gene>
<reference evidence="7 8" key="1">
    <citation type="submission" date="2016-02" db="EMBL/GenBank/DDBJ databases">
        <title>Genome analysis of coral dinoflagellate symbionts highlights evolutionary adaptations to a symbiotic lifestyle.</title>
        <authorList>
            <person name="Aranda M."/>
            <person name="Li Y."/>
            <person name="Liew Y.J."/>
            <person name="Baumgarten S."/>
            <person name="Simakov O."/>
            <person name="Wilson M."/>
            <person name="Piel J."/>
            <person name="Ashoor H."/>
            <person name="Bougouffa S."/>
            <person name="Bajic V.B."/>
            <person name="Ryu T."/>
            <person name="Ravasi T."/>
            <person name="Bayer T."/>
            <person name="Micklem G."/>
            <person name="Kim H."/>
            <person name="Bhak J."/>
            <person name="Lajeunesse T.C."/>
            <person name="Voolstra C.R."/>
        </authorList>
    </citation>
    <scope>NUCLEOTIDE SEQUENCE [LARGE SCALE GENOMIC DNA]</scope>
    <source>
        <strain evidence="7 8">CCMP2467</strain>
    </source>
</reference>
<keyword evidence="8" id="KW-1185">Reference proteome</keyword>
<dbReference type="AlphaFoldDB" id="A0A1Q9D109"/>
<dbReference type="PANTHER" id="PTHR46313">
    <property type="match status" value="1"/>
</dbReference>
<feature type="compositionally biased region" description="Basic and acidic residues" evidence="6">
    <location>
        <begin position="16"/>
        <end position="27"/>
    </location>
</feature>
<dbReference type="InterPro" id="IPR044868">
    <property type="entry name" value="Rpn13/ADRM1_Pru"/>
</dbReference>
<feature type="region of interest" description="Disordered" evidence="6">
    <location>
        <begin position="1025"/>
        <end position="1063"/>
    </location>
</feature>
<evidence type="ECO:0000256" key="1">
    <source>
        <dbReference type="ARBA" id="ARBA00004123"/>
    </source>
</evidence>
<evidence type="ECO:0000256" key="2">
    <source>
        <dbReference type="ARBA" id="ARBA00004496"/>
    </source>
</evidence>
<dbReference type="Proteomes" id="UP000186817">
    <property type="component" value="Unassembled WGS sequence"/>
</dbReference>
<organism evidence="7 8">
    <name type="scientific">Symbiodinium microadriaticum</name>
    <name type="common">Dinoflagellate</name>
    <name type="synonym">Zooxanthella microadriatica</name>
    <dbReference type="NCBI Taxonomy" id="2951"/>
    <lineage>
        <taxon>Eukaryota</taxon>
        <taxon>Sar</taxon>
        <taxon>Alveolata</taxon>
        <taxon>Dinophyceae</taxon>
        <taxon>Suessiales</taxon>
        <taxon>Symbiodiniaceae</taxon>
        <taxon>Symbiodinium</taxon>
    </lineage>
</organism>
<keyword evidence="4" id="KW-0539">Nucleus</keyword>
<feature type="coiled-coil region" evidence="5">
    <location>
        <begin position="46"/>
        <end position="91"/>
    </location>
</feature>
<comment type="caution">
    <text evidence="7">The sequence shown here is derived from an EMBL/GenBank/DDBJ whole genome shotgun (WGS) entry which is preliminary data.</text>
</comment>
<accession>A0A1Q9D109</accession>
<feature type="coiled-coil region" evidence="5">
    <location>
        <begin position="301"/>
        <end position="342"/>
    </location>
</feature>
<feature type="region of interest" description="Disordered" evidence="6">
    <location>
        <begin position="1"/>
        <end position="38"/>
    </location>
</feature>
<evidence type="ECO:0000313" key="7">
    <source>
        <dbReference type="EMBL" id="OLP88861.1"/>
    </source>
</evidence>
<dbReference type="GO" id="GO:0016853">
    <property type="term" value="F:isomerase activity"/>
    <property type="evidence" value="ECO:0007669"/>
    <property type="project" value="UniProtKB-KW"/>
</dbReference>
<comment type="subcellular location">
    <subcellularLocation>
        <location evidence="2">Cytoplasm</location>
    </subcellularLocation>
    <subcellularLocation>
        <location evidence="1">Nucleus</location>
    </subcellularLocation>
</comment>
<dbReference type="CDD" id="cd13314">
    <property type="entry name" value="PH_Rpn13"/>
    <property type="match status" value="1"/>
</dbReference>
<dbReference type="PROSITE" id="PS51917">
    <property type="entry name" value="PRU"/>
    <property type="match status" value="1"/>
</dbReference>
<evidence type="ECO:0000256" key="3">
    <source>
        <dbReference type="ARBA" id="ARBA00022490"/>
    </source>
</evidence>
<dbReference type="InterPro" id="IPR002937">
    <property type="entry name" value="Amino_oxidase"/>
</dbReference>
<name>A0A1Q9D109_SYMMI</name>
<proteinExistence type="predicted"/>
<dbReference type="Gene3D" id="2.30.29.70">
    <property type="entry name" value="Proteasomal ubiquitin receptor Rpn13/ADRM1"/>
    <property type="match status" value="1"/>
</dbReference>
<dbReference type="FunFam" id="2.30.29.70:FF:000001">
    <property type="entry name" value="Proteasomal ubiquitin receptor ADRM1"/>
    <property type="match status" value="1"/>
</dbReference>
<feature type="coiled-coil region" evidence="5">
    <location>
        <begin position="245"/>
        <end position="275"/>
    </location>
</feature>
<dbReference type="OrthoDB" id="7777654at2759"/>